<dbReference type="InterPro" id="IPR036890">
    <property type="entry name" value="HATPase_C_sf"/>
</dbReference>
<keyword evidence="7" id="KW-0472">Membrane</keyword>
<evidence type="ECO:0000256" key="6">
    <source>
        <dbReference type="SAM" id="Coils"/>
    </source>
</evidence>
<feature type="domain" description="Histidine kinase" evidence="8">
    <location>
        <begin position="876"/>
        <end position="1093"/>
    </location>
</feature>
<dbReference type="InterPro" id="IPR004358">
    <property type="entry name" value="Sig_transdc_His_kin-like_C"/>
</dbReference>
<dbReference type="InterPro" id="IPR003594">
    <property type="entry name" value="HATPase_dom"/>
</dbReference>
<evidence type="ECO:0000259" key="8">
    <source>
        <dbReference type="PROSITE" id="PS50109"/>
    </source>
</evidence>
<dbReference type="GO" id="GO:0000155">
    <property type="term" value="F:phosphorelay sensor kinase activity"/>
    <property type="evidence" value="ECO:0007669"/>
    <property type="project" value="InterPro"/>
</dbReference>
<dbReference type="InterPro" id="IPR003661">
    <property type="entry name" value="HisK_dim/P_dom"/>
</dbReference>
<dbReference type="CDD" id="cd00082">
    <property type="entry name" value="HisKA"/>
    <property type="match status" value="1"/>
</dbReference>
<dbReference type="SUPFAM" id="SSF50998">
    <property type="entry name" value="Quinoprotein alcohol dehydrogenase-like"/>
    <property type="match status" value="1"/>
</dbReference>
<feature type="transmembrane region" description="Helical" evidence="7">
    <location>
        <begin position="814"/>
        <end position="833"/>
    </location>
</feature>
<feature type="coiled-coil region" evidence="6">
    <location>
        <begin position="835"/>
        <end position="869"/>
    </location>
</feature>
<evidence type="ECO:0000313" key="10">
    <source>
        <dbReference type="Proteomes" id="UP000184050"/>
    </source>
</evidence>
<dbReference type="InterPro" id="IPR036097">
    <property type="entry name" value="HisK_dim/P_sf"/>
</dbReference>
<dbReference type="InterPro" id="IPR011047">
    <property type="entry name" value="Quinoprotein_ADH-like_sf"/>
</dbReference>
<keyword evidence="5 9" id="KW-0418">Kinase</keyword>
<evidence type="ECO:0000256" key="1">
    <source>
        <dbReference type="ARBA" id="ARBA00000085"/>
    </source>
</evidence>
<keyword evidence="3" id="KW-0597">Phosphoprotein</keyword>
<accession>A0A1M6B613</accession>
<dbReference type="SUPFAM" id="SSF63829">
    <property type="entry name" value="Calcium-dependent phosphotriesterase"/>
    <property type="match status" value="1"/>
</dbReference>
<comment type="catalytic activity">
    <reaction evidence="1">
        <text>ATP + protein L-histidine = ADP + protein N-phospho-L-histidine.</text>
        <dbReference type="EC" id="2.7.13.3"/>
    </reaction>
</comment>
<dbReference type="Pfam" id="PF07494">
    <property type="entry name" value="Reg_prop"/>
    <property type="match status" value="3"/>
</dbReference>
<organism evidence="9 10">
    <name type="scientific">Tangfeifania diversioriginum</name>
    <dbReference type="NCBI Taxonomy" id="1168035"/>
    <lineage>
        <taxon>Bacteria</taxon>
        <taxon>Pseudomonadati</taxon>
        <taxon>Bacteroidota</taxon>
        <taxon>Bacteroidia</taxon>
        <taxon>Marinilabiliales</taxon>
        <taxon>Prolixibacteraceae</taxon>
        <taxon>Tangfeifania</taxon>
    </lineage>
</organism>
<dbReference type="OrthoDB" id="717811at2"/>
<dbReference type="STRING" id="1168035.SAMN05444280_10299"/>
<evidence type="ECO:0000256" key="3">
    <source>
        <dbReference type="ARBA" id="ARBA00022553"/>
    </source>
</evidence>
<dbReference type="Gene3D" id="2.130.10.10">
    <property type="entry name" value="YVTN repeat-like/Quinoprotein amine dehydrogenase"/>
    <property type="match status" value="2"/>
</dbReference>
<dbReference type="FunFam" id="3.30.565.10:FF:000006">
    <property type="entry name" value="Sensor histidine kinase WalK"/>
    <property type="match status" value="1"/>
</dbReference>
<evidence type="ECO:0000256" key="4">
    <source>
        <dbReference type="ARBA" id="ARBA00022679"/>
    </source>
</evidence>
<dbReference type="Gene3D" id="3.30.565.10">
    <property type="entry name" value="Histidine kinase-like ATPase, C-terminal domain"/>
    <property type="match status" value="1"/>
</dbReference>
<keyword evidence="4" id="KW-0808">Transferase</keyword>
<evidence type="ECO:0000313" key="9">
    <source>
        <dbReference type="EMBL" id="SHI44156.1"/>
    </source>
</evidence>
<evidence type="ECO:0000256" key="5">
    <source>
        <dbReference type="ARBA" id="ARBA00022777"/>
    </source>
</evidence>
<proteinExistence type="predicted"/>
<dbReference type="Pfam" id="PF07495">
    <property type="entry name" value="Y_Y_Y"/>
    <property type="match status" value="1"/>
</dbReference>
<evidence type="ECO:0000256" key="2">
    <source>
        <dbReference type="ARBA" id="ARBA00012438"/>
    </source>
</evidence>
<gene>
    <name evidence="9" type="ORF">SAMN05444280_10299</name>
</gene>
<dbReference type="PANTHER" id="PTHR43547:SF2">
    <property type="entry name" value="HYBRID SIGNAL TRANSDUCTION HISTIDINE KINASE C"/>
    <property type="match status" value="1"/>
</dbReference>
<name>A0A1M6B613_9BACT</name>
<dbReference type="InterPro" id="IPR013783">
    <property type="entry name" value="Ig-like_fold"/>
</dbReference>
<dbReference type="SMART" id="SM00388">
    <property type="entry name" value="HisKA"/>
    <property type="match status" value="1"/>
</dbReference>
<keyword evidence="7" id="KW-1133">Transmembrane helix</keyword>
<dbReference type="InterPro" id="IPR011110">
    <property type="entry name" value="Reg_prop"/>
</dbReference>
<dbReference type="PRINTS" id="PR00344">
    <property type="entry name" value="BCTRLSENSOR"/>
</dbReference>
<dbReference type="EC" id="2.7.13.3" evidence="2"/>
<dbReference type="Pfam" id="PF00512">
    <property type="entry name" value="HisKA"/>
    <property type="match status" value="1"/>
</dbReference>
<dbReference type="InterPro" id="IPR015943">
    <property type="entry name" value="WD40/YVTN_repeat-like_dom_sf"/>
</dbReference>
<dbReference type="InterPro" id="IPR011123">
    <property type="entry name" value="Y_Y_Y"/>
</dbReference>
<keyword evidence="6" id="KW-0175">Coiled coil</keyword>
<protein>
    <recommendedName>
        <fullName evidence="2">histidine kinase</fullName>
        <ecNumber evidence="2">2.7.13.3</ecNumber>
    </recommendedName>
</protein>
<dbReference type="SUPFAM" id="SSF47384">
    <property type="entry name" value="Homodimeric domain of signal transducing histidine kinase"/>
    <property type="match status" value="1"/>
</dbReference>
<evidence type="ECO:0000256" key="7">
    <source>
        <dbReference type="SAM" id="Phobius"/>
    </source>
</evidence>
<dbReference type="Pfam" id="PF02518">
    <property type="entry name" value="HATPase_c"/>
    <property type="match status" value="1"/>
</dbReference>
<dbReference type="EMBL" id="FQZE01000002">
    <property type="protein sequence ID" value="SHI44156.1"/>
    <property type="molecule type" value="Genomic_DNA"/>
</dbReference>
<dbReference type="SMART" id="SM00387">
    <property type="entry name" value="HATPase_c"/>
    <property type="match status" value="1"/>
</dbReference>
<dbReference type="PROSITE" id="PS50109">
    <property type="entry name" value="HIS_KIN"/>
    <property type="match status" value="1"/>
</dbReference>
<keyword evidence="10" id="KW-1185">Reference proteome</keyword>
<dbReference type="SUPFAM" id="SSF55874">
    <property type="entry name" value="ATPase domain of HSP90 chaperone/DNA topoisomerase II/histidine kinase"/>
    <property type="match status" value="1"/>
</dbReference>
<dbReference type="Gene3D" id="2.60.40.10">
    <property type="entry name" value="Immunoglobulins"/>
    <property type="match status" value="1"/>
</dbReference>
<feature type="transmembrane region" description="Helical" evidence="7">
    <location>
        <begin position="20"/>
        <end position="45"/>
    </location>
</feature>
<sequence>MLLLFLRIFIRKWMKIKIRYIKYLIIAWVLFYAIPCSASVAFYHYGIENGLPEARIISISQDANGFIWMAGESRLFRFDGQQFKAYQNTGNDFSVIPPGKITTLFTASDGTLWLGSDNGISWYNFYNDKFIGPVDGWESVHVNNFAEDNEKNLWIATDEGLARFTPKQNKTTWYTSSDTIKIPENAVLPVSNISATACQPDGKIWFSGSYGGLYRLDPQTLEVENFNNLEGANFGSFDIAHLQFTNSQIFVSTISNGFFWFTPEEKEVNHQHFDHLGYTIKNFRIIDDSIAWLSSNNGLIRFNIQADRFDLYTNVPSDPMSLDRTAADNIYIDNDKNLWVSSGIRGVNLGLTNVPFNHFVASSGGAYQLTQKEVTSILFDHTNNMWLGYEGGFVEKHSHSPVQMKQFQLKSKKSSGPPGSVMAIFEDSRHRIWVGSWQGGLQIFDPVKMAFEHIDFKPDSLNQQLKTADIRGIAEDNNGNIWISFHGKGIGKYNPESKYMELFRHDPENPFASLSNDYSYNLCIDNDNNLWIATVYGVTRLNLKTEQFSTYFHEAENPASLSENKINTIHCDVDGTIWAGTGNSLNIFMHKQNTFQPVLTGDEFPYLDISAIESVSPGEIWCSTQSGILRLTYNRISENDSITFQTRFFNHTDGLVSTNYFTQSAATDEENNIYFGGNEGIDFFSPREVKEIQGSQVKTLITEVSVDGQPYFSLIDTTNSEVPLLELEHDKQMINLRFTTIDFNYQSRPVFRFMLEGFNSEWMYPQDEQVATYTNLSPGRYFFRVEVKNKNGNWRSGPALLQLKINAPFWRTPLFIILAIIFTITLFVFILKLRSRALIKRQKNLEQKIDENTRELQQKNEQLEQANQTKNKFFSIISHDLRSPFSGLVGILDVLTDPDYNMDIDRQKELLQAAKKSADNTFELLENLLTWARSQMDKINISPQTENLSKILQNNIELKEASALQKGITINRNFPEQIDAFFDTDTINAVTRNLLSNALKYTPSEGEITVSAKRKNGFVTVHIADKGIGMNEEEMRQLFDLDKKSRNGTQGEKGTGLGLIICKEFTERNNGKIWVTPNHPQGTVFHFSIPVQEL</sequence>
<reference evidence="9 10" key="1">
    <citation type="submission" date="2016-11" db="EMBL/GenBank/DDBJ databases">
        <authorList>
            <person name="Jaros S."/>
            <person name="Januszkiewicz K."/>
            <person name="Wedrychowicz H."/>
        </authorList>
    </citation>
    <scope>NUCLEOTIDE SEQUENCE [LARGE SCALE GENOMIC DNA]</scope>
    <source>
        <strain evidence="9 10">DSM 27063</strain>
    </source>
</reference>
<dbReference type="AlphaFoldDB" id="A0A1M6B613"/>
<keyword evidence="7" id="KW-0812">Transmembrane</keyword>
<dbReference type="Proteomes" id="UP000184050">
    <property type="component" value="Unassembled WGS sequence"/>
</dbReference>
<dbReference type="PANTHER" id="PTHR43547">
    <property type="entry name" value="TWO-COMPONENT HISTIDINE KINASE"/>
    <property type="match status" value="1"/>
</dbReference>
<dbReference type="Gene3D" id="1.10.287.130">
    <property type="match status" value="1"/>
</dbReference>
<dbReference type="InterPro" id="IPR005467">
    <property type="entry name" value="His_kinase_dom"/>
</dbReference>